<dbReference type="PANTHER" id="PTHR38011:SF7">
    <property type="entry name" value="2,5-DIAMINO-6-RIBOSYLAMINO-4(3H)-PYRIMIDINONE 5'-PHOSPHATE REDUCTASE"/>
    <property type="match status" value="1"/>
</dbReference>
<dbReference type="CDD" id="cd01284">
    <property type="entry name" value="Riboflavin_deaminase-reductase"/>
    <property type="match status" value="1"/>
</dbReference>
<feature type="binding site" evidence="16">
    <location>
        <position position="210"/>
    </location>
    <ligand>
        <name>NADP(+)</name>
        <dbReference type="ChEBI" id="CHEBI:58349"/>
    </ligand>
</feature>
<evidence type="ECO:0000256" key="4">
    <source>
        <dbReference type="ARBA" id="ARBA00005259"/>
    </source>
</evidence>
<comment type="caution">
    <text evidence="20">The sequence shown here is derived from an EMBL/GenBank/DDBJ whole genome shotgun (WGS) entry which is preliminary data.</text>
</comment>
<feature type="binding site" evidence="16">
    <location>
        <position position="279"/>
    </location>
    <ligand>
        <name>substrate</name>
    </ligand>
</feature>
<evidence type="ECO:0000256" key="2">
    <source>
        <dbReference type="ARBA" id="ARBA00004882"/>
    </source>
</evidence>
<dbReference type="UniPathway" id="UPA00275">
    <property type="reaction ID" value="UER00401"/>
</dbReference>
<dbReference type="EC" id="1.1.1.193" evidence="14"/>
<dbReference type="OrthoDB" id="9800865at2"/>
<dbReference type="PROSITE" id="PS51747">
    <property type="entry name" value="CYT_DCMP_DEAMINASES_2"/>
    <property type="match status" value="1"/>
</dbReference>
<evidence type="ECO:0000256" key="8">
    <source>
        <dbReference type="ARBA" id="ARBA00022833"/>
    </source>
</evidence>
<keyword evidence="21" id="KW-1185">Reference proteome</keyword>
<dbReference type="InterPro" id="IPR002734">
    <property type="entry name" value="RibDG_C"/>
</dbReference>
<comment type="similarity">
    <text evidence="4 14">In the N-terminal section; belongs to the cytidine and deoxycytidylate deaminase family.</text>
</comment>
<evidence type="ECO:0000313" key="21">
    <source>
        <dbReference type="Proteomes" id="UP000326464"/>
    </source>
</evidence>
<dbReference type="GO" id="GO:0008835">
    <property type="term" value="F:diaminohydroxyphosphoribosylaminopyrimidine deaminase activity"/>
    <property type="evidence" value="ECO:0007669"/>
    <property type="project" value="UniProtKB-EC"/>
</dbReference>
<feature type="binding site" evidence="16">
    <location>
        <position position="206"/>
    </location>
    <ligand>
        <name>substrate</name>
    </ligand>
</feature>
<comment type="pathway">
    <text evidence="2 14">Cofactor biosynthesis; riboflavin biosynthesis; 5-amino-6-(D-ribitylamino)uracil from GTP: step 2/4.</text>
</comment>
<evidence type="ECO:0000256" key="9">
    <source>
        <dbReference type="ARBA" id="ARBA00022857"/>
    </source>
</evidence>
<evidence type="ECO:0000256" key="5">
    <source>
        <dbReference type="ARBA" id="ARBA00007417"/>
    </source>
</evidence>
<dbReference type="InterPro" id="IPR016192">
    <property type="entry name" value="APOBEC/CMP_deaminase_Zn-bd"/>
</dbReference>
<dbReference type="PROSITE" id="PS00903">
    <property type="entry name" value="CYT_DCMP_DEAMINASES_1"/>
    <property type="match status" value="1"/>
</dbReference>
<evidence type="ECO:0000256" key="16">
    <source>
        <dbReference type="PIRSR" id="PIRSR006769-2"/>
    </source>
</evidence>
<dbReference type="AlphaFoldDB" id="A0A7X1TNV4"/>
<keyword evidence="10 14" id="KW-0560">Oxidoreductase</keyword>
<dbReference type="SUPFAM" id="SSF53597">
    <property type="entry name" value="Dihydrofolate reductase-like"/>
    <property type="match status" value="1"/>
</dbReference>
<dbReference type="EC" id="3.5.4.26" evidence="14"/>
<comment type="catalytic activity">
    <reaction evidence="13 14">
        <text>2,5-diamino-6-hydroxy-4-(5-phosphoribosylamino)-pyrimidine + H2O + H(+) = 5-amino-6-(5-phospho-D-ribosylamino)uracil + NH4(+)</text>
        <dbReference type="Rhea" id="RHEA:21868"/>
        <dbReference type="ChEBI" id="CHEBI:15377"/>
        <dbReference type="ChEBI" id="CHEBI:15378"/>
        <dbReference type="ChEBI" id="CHEBI:28938"/>
        <dbReference type="ChEBI" id="CHEBI:58453"/>
        <dbReference type="ChEBI" id="CHEBI:58614"/>
        <dbReference type="EC" id="3.5.4.26"/>
    </reaction>
</comment>
<gene>
    <name evidence="20" type="primary">ribD</name>
    <name evidence="20" type="ORF">FNH21_09705</name>
</gene>
<feature type="binding site" evidence="16">
    <location>
        <position position="178"/>
    </location>
    <ligand>
        <name>substrate</name>
    </ligand>
</feature>
<dbReference type="GO" id="GO:0009231">
    <property type="term" value="P:riboflavin biosynthetic process"/>
    <property type="evidence" value="ECO:0007669"/>
    <property type="project" value="UniProtKB-UniPathway"/>
</dbReference>
<dbReference type="NCBIfam" id="TIGR00326">
    <property type="entry name" value="eubact_ribD"/>
    <property type="match status" value="1"/>
</dbReference>
<keyword evidence="14 20" id="KW-0378">Hydrolase</keyword>
<feature type="binding site" evidence="16">
    <location>
        <position position="164"/>
    </location>
    <ligand>
        <name>NADP(+)</name>
        <dbReference type="ChEBI" id="CHEBI:58349"/>
    </ligand>
</feature>
<dbReference type="RefSeq" id="WP_152814667.1">
    <property type="nucleotide sequence ID" value="NZ_VJXX01000002.1"/>
</dbReference>
<feature type="binding site" evidence="17">
    <location>
        <position position="95"/>
    </location>
    <ligand>
        <name>Zn(2+)</name>
        <dbReference type="ChEBI" id="CHEBI:29105"/>
        <note>catalytic</note>
    </ligand>
</feature>
<evidence type="ECO:0000259" key="19">
    <source>
        <dbReference type="PROSITE" id="PS51747"/>
    </source>
</evidence>
<keyword evidence="8 14" id="KW-0862">Zinc</keyword>
<dbReference type="GO" id="GO:0008270">
    <property type="term" value="F:zinc ion binding"/>
    <property type="evidence" value="ECO:0007669"/>
    <property type="project" value="InterPro"/>
</dbReference>
<dbReference type="InterPro" id="IPR024072">
    <property type="entry name" value="DHFR-like_dom_sf"/>
</dbReference>
<dbReference type="GO" id="GO:0008703">
    <property type="term" value="F:5-amino-6-(5-phosphoribosylamino)uracil reductase activity"/>
    <property type="evidence" value="ECO:0007669"/>
    <property type="project" value="UniProtKB-EC"/>
</dbReference>
<protein>
    <recommendedName>
        <fullName evidence="14">Riboflavin biosynthesis protein RibD</fullName>
    </recommendedName>
    <domain>
        <recommendedName>
            <fullName evidence="14">Diaminohydroxyphosphoribosylaminopyrimidine deaminase</fullName>
            <shortName evidence="14">DRAP deaminase</shortName>
            <ecNumber evidence="14">3.5.4.26</ecNumber>
        </recommendedName>
        <alternativeName>
            <fullName evidence="14">Riboflavin-specific deaminase</fullName>
        </alternativeName>
    </domain>
    <domain>
        <recommendedName>
            <fullName evidence="14">5-amino-6-(5-phosphoribosylamino)uracil reductase</fullName>
            <ecNumber evidence="14">1.1.1.193</ecNumber>
        </recommendedName>
        <alternativeName>
            <fullName evidence="14">HTP reductase</fullName>
        </alternativeName>
    </domain>
</protein>
<evidence type="ECO:0000256" key="12">
    <source>
        <dbReference type="ARBA" id="ARBA00049861"/>
    </source>
</evidence>
<name>A0A7X1TNV4_9MICC</name>
<dbReference type="InterPro" id="IPR004794">
    <property type="entry name" value="Eubact_RibD"/>
</dbReference>
<dbReference type="EMBL" id="VJXX01000002">
    <property type="protein sequence ID" value="MPY10988.1"/>
    <property type="molecule type" value="Genomic_DNA"/>
</dbReference>
<feature type="compositionally biased region" description="Low complexity" evidence="18">
    <location>
        <begin position="222"/>
        <end position="231"/>
    </location>
</feature>
<comment type="pathway">
    <text evidence="3 14">Cofactor biosynthesis; riboflavin biosynthesis; 5-amino-6-(D-ribitylamino)uracil from GTP: step 3/4.</text>
</comment>
<dbReference type="Gene3D" id="3.40.140.10">
    <property type="entry name" value="Cytidine Deaminase, domain 2"/>
    <property type="match status" value="1"/>
</dbReference>
<dbReference type="SUPFAM" id="SSF53927">
    <property type="entry name" value="Cytidine deaminase-like"/>
    <property type="match status" value="1"/>
</dbReference>
<dbReference type="Pfam" id="PF00383">
    <property type="entry name" value="dCMP_cyt_deam_1"/>
    <property type="match status" value="1"/>
</dbReference>
<reference evidence="21" key="1">
    <citation type="submission" date="2019-07" db="EMBL/GenBank/DDBJ databases">
        <title>Arthrobacter KR32 sp. nov., isolated from mountain cheese made of cows milk.</title>
        <authorList>
            <person name="Flegler A."/>
        </authorList>
    </citation>
    <scope>NUCLEOTIDE SEQUENCE [LARGE SCALE GENOMIC DNA]</scope>
    <source>
        <strain evidence="21">KR32</strain>
    </source>
</reference>
<feature type="active site" description="Proton donor" evidence="15">
    <location>
        <position position="60"/>
    </location>
</feature>
<dbReference type="InterPro" id="IPR050765">
    <property type="entry name" value="Riboflavin_Biosynth_HTPR"/>
</dbReference>
<feature type="binding site" evidence="17">
    <location>
        <position position="58"/>
    </location>
    <ligand>
        <name>Zn(2+)</name>
        <dbReference type="ChEBI" id="CHEBI:29105"/>
        <note>catalytic</note>
    </ligand>
</feature>
<dbReference type="Proteomes" id="UP000326464">
    <property type="component" value="Unassembled WGS sequence"/>
</dbReference>
<feature type="region of interest" description="Disordered" evidence="18">
    <location>
        <begin position="48"/>
        <end position="75"/>
    </location>
</feature>
<keyword evidence="11" id="KW-0511">Multifunctional enzyme</keyword>
<feature type="region of interest" description="Disordered" evidence="18">
    <location>
        <begin position="346"/>
        <end position="371"/>
    </location>
</feature>
<evidence type="ECO:0000256" key="17">
    <source>
        <dbReference type="PIRSR" id="PIRSR006769-3"/>
    </source>
</evidence>
<evidence type="ECO:0000256" key="6">
    <source>
        <dbReference type="ARBA" id="ARBA00022619"/>
    </source>
</evidence>
<proteinExistence type="inferred from homology"/>
<feature type="binding site" evidence="16">
    <location>
        <position position="194"/>
    </location>
    <ligand>
        <name>substrate</name>
    </ligand>
</feature>
<evidence type="ECO:0000256" key="10">
    <source>
        <dbReference type="ARBA" id="ARBA00023002"/>
    </source>
</evidence>
<feature type="domain" description="CMP/dCMP-type deaminase" evidence="19">
    <location>
        <begin position="10"/>
        <end position="123"/>
    </location>
</feature>
<dbReference type="Pfam" id="PF01872">
    <property type="entry name" value="RibD_C"/>
    <property type="match status" value="1"/>
</dbReference>
<dbReference type="InterPro" id="IPR002125">
    <property type="entry name" value="CMP_dCMP_dom"/>
</dbReference>
<comment type="similarity">
    <text evidence="5 14">In the C-terminal section; belongs to the HTP reductase family.</text>
</comment>
<evidence type="ECO:0000256" key="11">
    <source>
        <dbReference type="ARBA" id="ARBA00023268"/>
    </source>
</evidence>
<sequence>MSTTTRRVAEAEARAMLRALELAGLGVRGANPLVGAVLLAPDGTVLGEGHHRGAGTPHAEPAALADAGDRGHDPRGGTMVVTLEPCNHTGRTGPCSEALISAGVARVVFAADDVNGPAAGGASRLRAAGVGCVGGVEAEASKHLNERWTASVVAGRPFVTLKSAQSLDGRVAAVDGSSQWITGPEARADGHRLRALADAVLVGSGTVRDDDPRLTARGGASGEEPAAGSGPALRVAMGLTPVPSEAAIRGAGFVHLPTRDVPAALDELFARGVRHLLVEGGPRIAAAFLRAGVVDELVSYVAPVVLGDGAPAFPDLGIDSLAAAPRWSLDDAGGPAVRRLGADVRLHLRPPPPGEQAEPVPVSDAGRPDPR</sequence>
<evidence type="ECO:0000256" key="14">
    <source>
        <dbReference type="PIRNR" id="PIRNR006769"/>
    </source>
</evidence>
<dbReference type="InterPro" id="IPR016193">
    <property type="entry name" value="Cytidine_deaminase-like"/>
</dbReference>
<feature type="binding site" evidence="16">
    <location>
        <position position="180"/>
    </location>
    <ligand>
        <name>NADP(+)</name>
        <dbReference type="ChEBI" id="CHEBI:58349"/>
    </ligand>
</feature>
<evidence type="ECO:0000256" key="18">
    <source>
        <dbReference type="SAM" id="MobiDB-lite"/>
    </source>
</evidence>
<dbReference type="PANTHER" id="PTHR38011">
    <property type="entry name" value="DIHYDROFOLATE REDUCTASE FAMILY PROTEIN (AFU_ORTHOLOGUE AFUA_8G06820)"/>
    <property type="match status" value="1"/>
</dbReference>
<keyword evidence="6 14" id="KW-0686">Riboflavin biosynthesis</keyword>
<dbReference type="PIRSF" id="PIRSF006769">
    <property type="entry name" value="RibD"/>
    <property type="match status" value="1"/>
</dbReference>
<keyword evidence="7 14" id="KW-0479">Metal-binding</keyword>
<comment type="function">
    <text evidence="1 14">Converts 2,5-diamino-6-(ribosylamino)-4(3h)-pyrimidinone 5'-phosphate into 5-amino-6-(ribosylamino)-2,4(1h,3h)-pyrimidinedione 5'-phosphate.</text>
</comment>
<evidence type="ECO:0000256" key="3">
    <source>
        <dbReference type="ARBA" id="ARBA00004910"/>
    </source>
</evidence>
<feature type="binding site" evidence="16">
    <location>
        <begin position="281"/>
        <end position="287"/>
    </location>
    <ligand>
        <name>NADP(+)</name>
        <dbReference type="ChEBI" id="CHEBI:58349"/>
    </ligand>
</feature>
<evidence type="ECO:0000256" key="15">
    <source>
        <dbReference type="PIRSR" id="PIRSR006769-1"/>
    </source>
</evidence>
<evidence type="ECO:0000313" key="20">
    <source>
        <dbReference type="EMBL" id="MPY10988.1"/>
    </source>
</evidence>
<organism evidence="20 21">
    <name type="scientific">Arthrobacter bussei</name>
    <dbReference type="NCBI Taxonomy" id="2594179"/>
    <lineage>
        <taxon>Bacteria</taxon>
        <taxon>Bacillati</taxon>
        <taxon>Actinomycetota</taxon>
        <taxon>Actinomycetes</taxon>
        <taxon>Micrococcales</taxon>
        <taxon>Micrococcaceae</taxon>
        <taxon>Arthrobacter</taxon>
    </lineage>
</organism>
<comment type="cofactor">
    <cofactor evidence="14 17">
        <name>Zn(2+)</name>
        <dbReference type="ChEBI" id="CHEBI:29105"/>
    </cofactor>
    <text evidence="14 17">Binds 1 zinc ion.</text>
</comment>
<feature type="binding site" evidence="17">
    <location>
        <position position="86"/>
    </location>
    <ligand>
        <name>Zn(2+)</name>
        <dbReference type="ChEBI" id="CHEBI:29105"/>
        <note>catalytic</note>
    </ligand>
</feature>
<evidence type="ECO:0000256" key="1">
    <source>
        <dbReference type="ARBA" id="ARBA00002151"/>
    </source>
</evidence>
<feature type="binding site" evidence="16">
    <location>
        <position position="217"/>
    </location>
    <ligand>
        <name>substrate</name>
    </ligand>
</feature>
<feature type="region of interest" description="Disordered" evidence="18">
    <location>
        <begin position="208"/>
        <end position="231"/>
    </location>
</feature>
<dbReference type="Gene3D" id="3.40.430.10">
    <property type="entry name" value="Dihydrofolate Reductase, subunit A"/>
    <property type="match status" value="2"/>
</dbReference>
<evidence type="ECO:0000256" key="13">
    <source>
        <dbReference type="ARBA" id="ARBA00049886"/>
    </source>
</evidence>
<accession>A0A7X1TNV4</accession>
<feature type="binding site" evidence="16">
    <location>
        <position position="214"/>
    </location>
    <ligand>
        <name>substrate</name>
    </ligand>
</feature>
<comment type="catalytic activity">
    <reaction evidence="12 14">
        <text>5-amino-6-(5-phospho-D-ribitylamino)uracil + NADP(+) = 5-amino-6-(5-phospho-D-ribosylamino)uracil + NADPH + H(+)</text>
        <dbReference type="Rhea" id="RHEA:17845"/>
        <dbReference type="ChEBI" id="CHEBI:15378"/>
        <dbReference type="ChEBI" id="CHEBI:57783"/>
        <dbReference type="ChEBI" id="CHEBI:58349"/>
        <dbReference type="ChEBI" id="CHEBI:58421"/>
        <dbReference type="ChEBI" id="CHEBI:58453"/>
        <dbReference type="EC" id="1.1.1.193"/>
    </reaction>
</comment>
<evidence type="ECO:0000256" key="7">
    <source>
        <dbReference type="ARBA" id="ARBA00022723"/>
    </source>
</evidence>
<keyword evidence="9 14" id="KW-0521">NADP</keyword>